<dbReference type="EMBL" id="EF531339">
    <property type="protein sequence ID" value="ABV27284.1"/>
    <property type="molecule type" value="Genomic_DNA"/>
</dbReference>
<name>A8DJT4_9BACT</name>
<evidence type="ECO:0000256" key="6">
    <source>
        <dbReference type="ARBA" id="ARBA00022747"/>
    </source>
</evidence>
<evidence type="ECO:0000313" key="8">
    <source>
        <dbReference type="EMBL" id="ABV27284.1"/>
    </source>
</evidence>
<organism evidence="8">
    <name type="scientific">Chloracidobacterium thermophilum</name>
    <dbReference type="NCBI Taxonomy" id="458033"/>
    <lineage>
        <taxon>Bacteria</taxon>
        <taxon>Pseudomonadati</taxon>
        <taxon>Acidobacteriota</taxon>
        <taxon>Terriglobia</taxon>
        <taxon>Terriglobales</taxon>
        <taxon>Acidobacteriaceae</taxon>
        <taxon>Chloracidobacterium</taxon>
    </lineage>
</organism>
<dbReference type="PROSITE" id="PS00093">
    <property type="entry name" value="N4_MTASE"/>
    <property type="match status" value="1"/>
</dbReference>
<gene>
    <name evidence="8" type="ORF">YS_M60-F11.177</name>
</gene>
<keyword evidence="3 8" id="KW-0489">Methyltransferase</keyword>
<dbReference type="InterPro" id="IPR017985">
    <property type="entry name" value="MeTrfase_CN4_CS"/>
</dbReference>
<dbReference type="Gene3D" id="3.40.50.150">
    <property type="entry name" value="Vaccinia Virus protein VP39"/>
    <property type="match status" value="2"/>
</dbReference>
<evidence type="ECO:0000256" key="3">
    <source>
        <dbReference type="ARBA" id="ARBA00022603"/>
    </source>
</evidence>
<evidence type="ECO:0000256" key="4">
    <source>
        <dbReference type="ARBA" id="ARBA00022679"/>
    </source>
</evidence>
<dbReference type="GO" id="GO:0015667">
    <property type="term" value="F:site-specific DNA-methyltransferase (cytosine-N4-specific) activity"/>
    <property type="evidence" value="ECO:0007669"/>
    <property type="project" value="UniProtKB-EC"/>
</dbReference>
<reference evidence="8" key="1">
    <citation type="journal article" date="2007" name="Science">
        <title>Candidatus Chloracidobacterium thermophilum: an aerobic phototrophic Acidobacterium.</title>
        <authorList>
            <person name="Bryant D.A."/>
            <person name="Costas A.M."/>
            <person name="Maresca J.A."/>
            <person name="Chew A.G."/>
            <person name="Klatt C.G."/>
            <person name="Bateson M.M."/>
            <person name="Tallon L.J."/>
            <person name="Hostetler J."/>
            <person name="Nelson W.C."/>
            <person name="Heidelberg J.F."/>
            <person name="Ward D.M."/>
        </authorList>
    </citation>
    <scope>NUCLEOTIDE SEQUENCE</scope>
</reference>
<evidence type="ECO:0000256" key="5">
    <source>
        <dbReference type="ARBA" id="ARBA00022691"/>
    </source>
</evidence>
<dbReference type="AlphaFoldDB" id="A8DJT4"/>
<evidence type="ECO:0000256" key="1">
    <source>
        <dbReference type="ARBA" id="ARBA00010203"/>
    </source>
</evidence>
<keyword evidence="4 8" id="KW-0808">Transferase</keyword>
<dbReference type="GO" id="GO:0009007">
    <property type="term" value="F:site-specific DNA-methyltransferase (adenine-specific) activity"/>
    <property type="evidence" value="ECO:0007669"/>
    <property type="project" value="UniProtKB-EC"/>
</dbReference>
<dbReference type="SUPFAM" id="SSF53335">
    <property type="entry name" value="S-adenosyl-L-methionine-dependent methyltransferases"/>
    <property type="match status" value="2"/>
</dbReference>
<dbReference type="REBASE" id="23223">
    <property type="entry name" value="M.CthEORF177P"/>
</dbReference>
<evidence type="ECO:0000256" key="7">
    <source>
        <dbReference type="ARBA" id="ARBA00049120"/>
    </source>
</evidence>
<dbReference type="InterPro" id="IPR012327">
    <property type="entry name" value="MeTrfase_D12"/>
</dbReference>
<dbReference type="EC" id="2.1.1.113" evidence="2"/>
<sequence length="412" mass="46442">MVSLPLREQLRRRAEYTHKFNARVGRYGWLRLTPAYSLKIVEELIANHPNAQRILDPFCGTGTTALCAACYGRESTTADINPFLVWLTQTKIARYPAETIEAVQSACQEVLDLVARRAVKPVSTPPIFNVERWWSLETLTFLRLLRAAIEKATEPDTPSRNLLLVAFCRTLIELSQAAFNHQSLSFGNDDGFALPFPVDRGSVFAASVQFVLEGVLENPSGTASVVLADARTLKDKISGTFDLVITSPPYVNRMSYIRELRPYMYWLGFLQNGRDAGELDWKAIGGTWGIATSRLTDWKRPEGHFRSTRLTNVLQAIACAENKHGRLLAKYVAKYFDDMWTHFCELPKLLAAGAEVHYIVGNSTFYGTLVPTEQLYAEMLSALGFSHIECRPLRKRNSNKALVEFDVVARWK</sequence>
<dbReference type="GO" id="GO:0032259">
    <property type="term" value="P:methylation"/>
    <property type="evidence" value="ECO:0007669"/>
    <property type="project" value="UniProtKB-KW"/>
</dbReference>
<comment type="catalytic activity">
    <reaction evidence="7">
        <text>a 2'-deoxycytidine in DNA + S-adenosyl-L-methionine = an N(4)-methyl-2'-deoxycytidine in DNA + S-adenosyl-L-homocysteine + H(+)</text>
        <dbReference type="Rhea" id="RHEA:16857"/>
        <dbReference type="Rhea" id="RHEA-COMP:11369"/>
        <dbReference type="Rhea" id="RHEA-COMP:13674"/>
        <dbReference type="ChEBI" id="CHEBI:15378"/>
        <dbReference type="ChEBI" id="CHEBI:57856"/>
        <dbReference type="ChEBI" id="CHEBI:59789"/>
        <dbReference type="ChEBI" id="CHEBI:85452"/>
        <dbReference type="ChEBI" id="CHEBI:137933"/>
        <dbReference type="EC" id="2.1.1.113"/>
    </reaction>
</comment>
<keyword evidence="5" id="KW-0949">S-adenosyl-L-methionine</keyword>
<accession>A8DJT4</accession>
<dbReference type="InterPro" id="IPR029063">
    <property type="entry name" value="SAM-dependent_MTases_sf"/>
</dbReference>
<dbReference type="Pfam" id="PF02086">
    <property type="entry name" value="MethyltransfD12"/>
    <property type="match status" value="1"/>
</dbReference>
<comment type="similarity">
    <text evidence="1">Belongs to the N(4)/N(6)-methyltransferase family. N(4) subfamily.</text>
</comment>
<evidence type="ECO:0000256" key="2">
    <source>
        <dbReference type="ARBA" id="ARBA00012185"/>
    </source>
</evidence>
<keyword evidence="6" id="KW-0680">Restriction system</keyword>
<dbReference type="GO" id="GO:0009307">
    <property type="term" value="P:DNA restriction-modification system"/>
    <property type="evidence" value="ECO:0007669"/>
    <property type="project" value="UniProtKB-KW"/>
</dbReference>
<protein>
    <recommendedName>
        <fullName evidence="2">site-specific DNA-methyltransferase (cytosine-N(4)-specific)</fullName>
        <ecNumber evidence="2">2.1.1.113</ecNumber>
    </recommendedName>
</protein>
<proteinExistence type="inferred from homology"/>
<dbReference type="GO" id="GO:0003677">
    <property type="term" value="F:DNA binding"/>
    <property type="evidence" value="ECO:0007669"/>
    <property type="project" value="InterPro"/>
</dbReference>